<evidence type="ECO:0000313" key="2">
    <source>
        <dbReference type="Proteomes" id="UP000309340"/>
    </source>
</evidence>
<dbReference type="EMBL" id="NAJQ01000326">
    <property type="protein sequence ID" value="TKA72034.1"/>
    <property type="molecule type" value="Genomic_DNA"/>
</dbReference>
<dbReference type="OrthoDB" id="3650853at2759"/>
<name>A0A4U0X6C9_9PEZI</name>
<evidence type="ECO:0000313" key="1">
    <source>
        <dbReference type="EMBL" id="TKA72034.1"/>
    </source>
</evidence>
<accession>A0A4U0X6C9</accession>
<protein>
    <submittedName>
        <fullName evidence="1">Uncharacterized protein</fullName>
    </submittedName>
</protein>
<dbReference type="Proteomes" id="UP000309340">
    <property type="component" value="Unassembled WGS sequence"/>
</dbReference>
<proteinExistence type="predicted"/>
<comment type="caution">
    <text evidence="1">The sequence shown here is derived from an EMBL/GenBank/DDBJ whole genome shotgun (WGS) entry which is preliminary data.</text>
</comment>
<reference evidence="1 2" key="1">
    <citation type="submission" date="2017-03" db="EMBL/GenBank/DDBJ databases">
        <title>Genomes of endolithic fungi from Antarctica.</title>
        <authorList>
            <person name="Coleine C."/>
            <person name="Masonjones S."/>
            <person name="Stajich J.E."/>
        </authorList>
    </citation>
    <scope>NUCLEOTIDE SEQUENCE [LARGE SCALE GENOMIC DNA]</scope>
    <source>
        <strain evidence="1 2">CCFEE 5184</strain>
    </source>
</reference>
<sequence>MQPLILLASKAFESLLCSPLRSSALGMASAIGSESGPAPCPDANDSTITAVPTSAQPQPKCALDYLEALERFDAADWGECILKNLLLNLSAEENWYPAERRRLQAEDVYATAHRLTPAISSEDHVAMQDLRTSLDELAQIQQEAAPRLVQERSLLYSHAGELKELDEDEDVDMGYQYNGYEDGEELQSEKESVLKKRKRRYQLLTDALSRCHYPATTMATLEQ</sequence>
<dbReference type="AlphaFoldDB" id="A0A4U0X6C9"/>
<gene>
    <name evidence="1" type="ORF">B0A55_05738</name>
</gene>
<keyword evidence="2" id="KW-1185">Reference proteome</keyword>
<organism evidence="1 2">
    <name type="scientific">Friedmanniomyces simplex</name>
    <dbReference type="NCBI Taxonomy" id="329884"/>
    <lineage>
        <taxon>Eukaryota</taxon>
        <taxon>Fungi</taxon>
        <taxon>Dikarya</taxon>
        <taxon>Ascomycota</taxon>
        <taxon>Pezizomycotina</taxon>
        <taxon>Dothideomycetes</taxon>
        <taxon>Dothideomycetidae</taxon>
        <taxon>Mycosphaerellales</taxon>
        <taxon>Teratosphaeriaceae</taxon>
        <taxon>Friedmanniomyces</taxon>
    </lineage>
</organism>